<organism evidence="2 3">
    <name type="scientific">Hibiscus sabdariffa</name>
    <name type="common">roselle</name>
    <dbReference type="NCBI Taxonomy" id="183260"/>
    <lineage>
        <taxon>Eukaryota</taxon>
        <taxon>Viridiplantae</taxon>
        <taxon>Streptophyta</taxon>
        <taxon>Embryophyta</taxon>
        <taxon>Tracheophyta</taxon>
        <taxon>Spermatophyta</taxon>
        <taxon>Magnoliopsida</taxon>
        <taxon>eudicotyledons</taxon>
        <taxon>Gunneridae</taxon>
        <taxon>Pentapetalae</taxon>
        <taxon>rosids</taxon>
        <taxon>malvids</taxon>
        <taxon>Malvales</taxon>
        <taxon>Malvaceae</taxon>
        <taxon>Malvoideae</taxon>
        <taxon>Hibiscus</taxon>
    </lineage>
</organism>
<feature type="region of interest" description="Disordered" evidence="1">
    <location>
        <begin position="39"/>
        <end position="71"/>
    </location>
</feature>
<proteinExistence type="predicted"/>
<comment type="caution">
    <text evidence="2">The sequence shown here is derived from an EMBL/GenBank/DDBJ whole genome shotgun (WGS) entry which is preliminary data.</text>
</comment>
<dbReference type="Proteomes" id="UP001472677">
    <property type="component" value="Unassembled WGS sequence"/>
</dbReference>
<evidence type="ECO:0000313" key="2">
    <source>
        <dbReference type="EMBL" id="KAK8510528.1"/>
    </source>
</evidence>
<dbReference type="EMBL" id="JBBPBM010000084">
    <property type="protein sequence ID" value="KAK8510528.1"/>
    <property type="molecule type" value="Genomic_DNA"/>
</dbReference>
<evidence type="ECO:0000256" key="1">
    <source>
        <dbReference type="SAM" id="MobiDB-lite"/>
    </source>
</evidence>
<protein>
    <submittedName>
        <fullName evidence="2">Uncharacterized protein</fullName>
    </submittedName>
</protein>
<accession>A0ABR2BTQ4</accession>
<sequence length="71" mass="7618">MSASPLQQSISRYGNNKPVHTYMFPMGLRLPFTAIQGSTSASPNAMFNSSANTQPTVNHPSLRQKSGTSSC</sequence>
<gene>
    <name evidence="2" type="ORF">V6N12_055457</name>
</gene>
<keyword evidence="3" id="KW-1185">Reference proteome</keyword>
<name>A0ABR2BTQ4_9ROSI</name>
<evidence type="ECO:0000313" key="3">
    <source>
        <dbReference type="Proteomes" id="UP001472677"/>
    </source>
</evidence>
<reference evidence="2 3" key="1">
    <citation type="journal article" date="2024" name="G3 (Bethesda)">
        <title>Genome assembly of Hibiscus sabdariffa L. provides insights into metabolisms of medicinal natural products.</title>
        <authorList>
            <person name="Kim T."/>
        </authorList>
    </citation>
    <scope>NUCLEOTIDE SEQUENCE [LARGE SCALE GENOMIC DNA]</scope>
    <source>
        <strain evidence="2">TK-2024</strain>
        <tissue evidence="2">Old leaves</tissue>
    </source>
</reference>